<dbReference type="SUPFAM" id="SSF82199">
    <property type="entry name" value="SET domain"/>
    <property type="match status" value="1"/>
</dbReference>
<accession>A0ABR0JK35</accession>
<sequence>MNGHWVYFNIIYTIVRPKNSGLKISTQISRYAMSSSVRDARPSSDYFEVKDTATSGRGVFALKDIKQGTPLLSTSTIAASAIYKNYQKEVCAQCFAYNRGVLWKVRDNARGVVFCSEICRDTWTTSMPAVCLRAREEVQKLLQRKQKLWDDEIHDLASPSAEAVEEAWTLAEEKAQLIRAARSPSASVTPTKTQLKAVRQAQAIRPEPDTIWFLLDAAIESIRQSDMITLTADLAADTQPYVNEEDLKFHIEAYLVLLAVVPTELLPHVQQSLMRIVQSRTTHNSFGLRSLDEGDEPGTAGSECFGFGVWPGASYWNHSCDPNVQKQRSGRTWKFWTRRDIASGEELCISYLGGDERDMSTPDRLEKLKRVWGFACGCSRCGLDPCNGESHTVPGYAHAAVSMSMHSTGKDQTVSTYDKPVSRRSGTVLVEELVRLKWIYLHDISLEIFTYRRHIWALYIQAAVGYDGVDLLLRLESIAVVHIFLI</sequence>
<evidence type="ECO:0000313" key="3">
    <source>
        <dbReference type="Proteomes" id="UP001345691"/>
    </source>
</evidence>
<dbReference type="PANTHER" id="PTHR12197">
    <property type="entry name" value="HISTONE-LYSINE N-METHYLTRANSFERASE SMYD"/>
    <property type="match status" value="1"/>
</dbReference>
<dbReference type="CDD" id="cd20071">
    <property type="entry name" value="SET_SMYD"/>
    <property type="match status" value="1"/>
</dbReference>
<keyword evidence="3" id="KW-1185">Reference proteome</keyword>
<dbReference type="InterPro" id="IPR050869">
    <property type="entry name" value="H3K4_H4K5_MeTrfase"/>
</dbReference>
<dbReference type="InterPro" id="IPR046341">
    <property type="entry name" value="SET_dom_sf"/>
</dbReference>
<dbReference type="Proteomes" id="UP001345691">
    <property type="component" value="Unassembled WGS sequence"/>
</dbReference>
<dbReference type="Pfam" id="PF00856">
    <property type="entry name" value="SET"/>
    <property type="match status" value="1"/>
</dbReference>
<reference evidence="2 3" key="1">
    <citation type="submission" date="2023-08" db="EMBL/GenBank/DDBJ databases">
        <title>Black Yeasts Isolated from many extreme environments.</title>
        <authorList>
            <person name="Coleine C."/>
            <person name="Stajich J.E."/>
            <person name="Selbmann L."/>
        </authorList>
    </citation>
    <scope>NUCLEOTIDE SEQUENCE [LARGE SCALE GENOMIC DNA]</scope>
    <source>
        <strain evidence="2 3">CCFEE 6328</strain>
    </source>
</reference>
<dbReference type="PROSITE" id="PS50280">
    <property type="entry name" value="SET"/>
    <property type="match status" value="1"/>
</dbReference>
<evidence type="ECO:0000259" key="1">
    <source>
        <dbReference type="PROSITE" id="PS50280"/>
    </source>
</evidence>
<protein>
    <submittedName>
        <fullName evidence="2">Histone-lysine N-methyltransferase set-6</fullName>
    </submittedName>
</protein>
<comment type="caution">
    <text evidence="2">The sequence shown here is derived from an EMBL/GenBank/DDBJ whole genome shotgun (WGS) entry which is preliminary data.</text>
</comment>
<organism evidence="2 3">
    <name type="scientific">Exophiala sideris</name>
    <dbReference type="NCBI Taxonomy" id="1016849"/>
    <lineage>
        <taxon>Eukaryota</taxon>
        <taxon>Fungi</taxon>
        <taxon>Dikarya</taxon>
        <taxon>Ascomycota</taxon>
        <taxon>Pezizomycotina</taxon>
        <taxon>Eurotiomycetes</taxon>
        <taxon>Chaetothyriomycetidae</taxon>
        <taxon>Chaetothyriales</taxon>
        <taxon>Herpotrichiellaceae</taxon>
        <taxon>Exophiala</taxon>
    </lineage>
</organism>
<dbReference type="Gene3D" id="2.170.270.10">
    <property type="entry name" value="SET domain"/>
    <property type="match status" value="1"/>
</dbReference>
<feature type="domain" description="SET" evidence="1">
    <location>
        <begin position="45"/>
        <end position="352"/>
    </location>
</feature>
<gene>
    <name evidence="2" type="primary">SET6</name>
    <name evidence="2" type="ORF">LTR69_002852</name>
</gene>
<name>A0ABR0JK35_9EURO</name>
<dbReference type="PANTHER" id="PTHR12197:SF294">
    <property type="entry name" value="POTENTIAL PROTEIN LYSINE METHYLTRANSFERASE SET6"/>
    <property type="match status" value="1"/>
</dbReference>
<proteinExistence type="predicted"/>
<dbReference type="InterPro" id="IPR001214">
    <property type="entry name" value="SET_dom"/>
</dbReference>
<evidence type="ECO:0000313" key="2">
    <source>
        <dbReference type="EMBL" id="KAK5066333.1"/>
    </source>
</evidence>
<dbReference type="EMBL" id="JAVRRF010000004">
    <property type="protein sequence ID" value="KAK5066333.1"/>
    <property type="molecule type" value="Genomic_DNA"/>
</dbReference>